<proteinExistence type="predicted"/>
<feature type="region of interest" description="Disordered" evidence="1">
    <location>
        <begin position="30"/>
        <end position="60"/>
    </location>
</feature>
<reference evidence="2" key="1">
    <citation type="submission" date="2023-07" db="EMBL/GenBank/DDBJ databases">
        <title>Bacterial whole genome sequence for Sphingobium sp. HBC34.</title>
        <authorList>
            <person name="Le V."/>
            <person name="Ko S.-R."/>
            <person name="Ahn C.-Y."/>
            <person name="Oh H.-M."/>
        </authorList>
    </citation>
    <scope>NUCLEOTIDE SEQUENCE</scope>
    <source>
        <strain evidence="2">HBC34</strain>
    </source>
</reference>
<organism evidence="2 3">
    <name type="scientific">Sphingobium cyanobacteriorum</name>
    <dbReference type="NCBI Taxonomy" id="3063954"/>
    <lineage>
        <taxon>Bacteria</taxon>
        <taxon>Pseudomonadati</taxon>
        <taxon>Pseudomonadota</taxon>
        <taxon>Alphaproteobacteria</taxon>
        <taxon>Sphingomonadales</taxon>
        <taxon>Sphingomonadaceae</taxon>
        <taxon>Sphingobium</taxon>
    </lineage>
</organism>
<keyword evidence="3" id="KW-1185">Reference proteome</keyword>
<dbReference type="EMBL" id="JAUQOM010000017">
    <property type="protein sequence ID" value="MDO7837153.1"/>
    <property type="molecule type" value="Genomic_DNA"/>
</dbReference>
<dbReference type="Proteomes" id="UP001176471">
    <property type="component" value="Unassembled WGS sequence"/>
</dbReference>
<name>A0ABT8ZRN7_9SPHN</name>
<evidence type="ECO:0008006" key="4">
    <source>
        <dbReference type="Google" id="ProtNLM"/>
    </source>
</evidence>
<gene>
    <name evidence="2" type="ORF">Q4610_19080</name>
</gene>
<dbReference type="PROSITE" id="PS51257">
    <property type="entry name" value="PROKAR_LIPOPROTEIN"/>
    <property type="match status" value="1"/>
</dbReference>
<comment type="caution">
    <text evidence="2">The sequence shown here is derived from an EMBL/GenBank/DDBJ whole genome shotgun (WGS) entry which is preliminary data.</text>
</comment>
<feature type="region of interest" description="Disordered" evidence="1">
    <location>
        <begin position="168"/>
        <end position="192"/>
    </location>
</feature>
<evidence type="ECO:0000256" key="1">
    <source>
        <dbReference type="SAM" id="MobiDB-lite"/>
    </source>
</evidence>
<protein>
    <recommendedName>
        <fullName evidence="4">Secreted protein</fullName>
    </recommendedName>
</protein>
<dbReference type="RefSeq" id="WP_304537458.1">
    <property type="nucleotide sequence ID" value="NZ_JAUQOM010000017.1"/>
</dbReference>
<evidence type="ECO:0000313" key="3">
    <source>
        <dbReference type="Proteomes" id="UP001176471"/>
    </source>
</evidence>
<evidence type="ECO:0000313" key="2">
    <source>
        <dbReference type="EMBL" id="MDO7837153.1"/>
    </source>
</evidence>
<accession>A0ABT8ZRN7</accession>
<sequence length="294" mass="31070">MMHARGNAGPVRRNVLAALALAAVVPGISGCEQKPDPTTEETAAPKPEKSSAAVDTPTIGPLPVVGRSDLLAAAAAAADEVAAGNSLPKSNLQLTNRSFELRLPFACDGGILGKWGEWSFDPKTRVLRVTFRPQNWGDDPIFNRIAAGAAYDTAEGFWIERPWTRAEQCPPVPEPSPVSKTDPGNRIAPTPVTSGSVDGSLALVQYFSPDAPRTLRRGNRPYTYTAKIAAEGQAPPLGLRIKLVGRIAGFTDGQPIHCVLNTSSKPPICGIAVEFTQVILEDAATGESLTEWGG</sequence>